<dbReference type="EMBL" id="ODYU01003916">
    <property type="protein sequence ID" value="SOQ43268.1"/>
    <property type="molecule type" value="Genomic_DNA"/>
</dbReference>
<gene>
    <name evidence="1" type="ORF">SFRICE_005651</name>
</gene>
<reference evidence="1" key="1">
    <citation type="submission" date="2016-07" db="EMBL/GenBank/DDBJ databases">
        <authorList>
            <person name="Bretaudeau A."/>
        </authorList>
    </citation>
    <scope>NUCLEOTIDE SEQUENCE</scope>
    <source>
        <strain evidence="1">Rice</strain>
        <tissue evidence="1">Whole body</tissue>
    </source>
</reference>
<accession>A0A2H1VR49</accession>
<dbReference type="AlphaFoldDB" id="A0A2H1VR49"/>
<organism evidence="1">
    <name type="scientific">Spodoptera frugiperda</name>
    <name type="common">Fall armyworm</name>
    <dbReference type="NCBI Taxonomy" id="7108"/>
    <lineage>
        <taxon>Eukaryota</taxon>
        <taxon>Metazoa</taxon>
        <taxon>Ecdysozoa</taxon>
        <taxon>Arthropoda</taxon>
        <taxon>Hexapoda</taxon>
        <taxon>Insecta</taxon>
        <taxon>Pterygota</taxon>
        <taxon>Neoptera</taxon>
        <taxon>Endopterygota</taxon>
        <taxon>Lepidoptera</taxon>
        <taxon>Glossata</taxon>
        <taxon>Ditrysia</taxon>
        <taxon>Noctuoidea</taxon>
        <taxon>Noctuidae</taxon>
        <taxon>Amphipyrinae</taxon>
        <taxon>Spodoptera</taxon>
    </lineage>
</organism>
<evidence type="ECO:0000313" key="1">
    <source>
        <dbReference type="EMBL" id="SOQ43268.1"/>
    </source>
</evidence>
<name>A0A2H1VR49_SPOFR</name>
<protein>
    <submittedName>
        <fullName evidence="1">SFRICE_005651</fullName>
    </submittedName>
</protein>
<proteinExistence type="predicted"/>
<sequence length="122" mass="13876">MAVNCSVARCLELCLVFENKLIPYYMGLVTQMLKSGVTYKWPQQTKGLFSHGEGLGVNHRFCSMRVGDFKLIIINYKIRFPHDGFSLPFVSDLPWTATNNSRPKLAKSAQPFSSFGETNHYH</sequence>